<evidence type="ECO:0000256" key="3">
    <source>
        <dbReference type="RuleBase" id="RU003345"/>
    </source>
</evidence>
<comment type="caution">
    <text evidence="5">The sequence shown here is derived from an EMBL/GenBank/DDBJ whole genome shotgun (WGS) entry which is preliminary data.</text>
</comment>
<evidence type="ECO:0000313" key="6">
    <source>
        <dbReference type="Proteomes" id="UP001500456"/>
    </source>
</evidence>
<accession>A0ABP7SM87</accession>
<dbReference type="InterPro" id="IPR029510">
    <property type="entry name" value="Ald_DH_CS_GLU"/>
</dbReference>
<evidence type="ECO:0000256" key="1">
    <source>
        <dbReference type="ARBA" id="ARBA00023002"/>
    </source>
</evidence>
<protein>
    <submittedName>
        <fullName evidence="5">Aldehyde dehydrogenase family protein</fullName>
    </submittedName>
</protein>
<proteinExistence type="inferred from homology"/>
<keyword evidence="1 3" id="KW-0560">Oxidoreductase</keyword>
<dbReference type="InterPro" id="IPR016162">
    <property type="entry name" value="Ald_DH_N"/>
</dbReference>
<dbReference type="PROSITE" id="PS00070">
    <property type="entry name" value="ALDEHYDE_DEHYDR_CYS"/>
    <property type="match status" value="1"/>
</dbReference>
<dbReference type="InterPro" id="IPR016161">
    <property type="entry name" value="Ald_DH/histidinol_DH"/>
</dbReference>
<reference evidence="6" key="1">
    <citation type="journal article" date="2019" name="Int. J. Syst. Evol. Microbiol.">
        <title>The Global Catalogue of Microorganisms (GCM) 10K type strain sequencing project: providing services to taxonomists for standard genome sequencing and annotation.</title>
        <authorList>
            <consortium name="The Broad Institute Genomics Platform"/>
            <consortium name="The Broad Institute Genome Sequencing Center for Infectious Disease"/>
            <person name="Wu L."/>
            <person name="Ma J."/>
        </authorList>
    </citation>
    <scope>NUCLEOTIDE SEQUENCE [LARGE SCALE GENOMIC DNA]</scope>
    <source>
        <strain evidence="6">JCM 16924</strain>
    </source>
</reference>
<evidence type="ECO:0000259" key="4">
    <source>
        <dbReference type="Pfam" id="PF00171"/>
    </source>
</evidence>
<dbReference type="PROSITE" id="PS00687">
    <property type="entry name" value="ALDEHYDE_DEHYDR_GLU"/>
    <property type="match status" value="1"/>
</dbReference>
<keyword evidence="6" id="KW-1185">Reference proteome</keyword>
<dbReference type="PANTHER" id="PTHR11699">
    <property type="entry name" value="ALDEHYDE DEHYDROGENASE-RELATED"/>
    <property type="match status" value="1"/>
</dbReference>
<dbReference type="InterPro" id="IPR015590">
    <property type="entry name" value="Aldehyde_DH_dom"/>
</dbReference>
<dbReference type="EMBL" id="BAAAZX010000021">
    <property type="protein sequence ID" value="GAA4013438.1"/>
    <property type="molecule type" value="Genomic_DNA"/>
</dbReference>
<gene>
    <name evidence="5" type="ORF">GCM10022232_64630</name>
</gene>
<dbReference type="Pfam" id="PF00171">
    <property type="entry name" value="Aldedh"/>
    <property type="match status" value="1"/>
</dbReference>
<evidence type="ECO:0000256" key="2">
    <source>
        <dbReference type="PROSITE-ProRule" id="PRU10007"/>
    </source>
</evidence>
<dbReference type="InterPro" id="IPR016163">
    <property type="entry name" value="Ald_DH_C"/>
</dbReference>
<evidence type="ECO:0000313" key="5">
    <source>
        <dbReference type="EMBL" id="GAA4013438.1"/>
    </source>
</evidence>
<sequence length="476" mass="50250">MLIGGEWVAASTGETLVTSDPGTGRVLADVPLGSAEDVDRAVREARQAFATWRRTAPLERAAILWRIADLLEKHADELALLETLDTGKPLSHSRGYDLTSAINEFRYMSGLAARVNGQLSPLSTMPGGVFHSYTRLEPLGVIGAIVPWNFPLANAAWKIAPALACGNTVVVKPSEETPLTTLRAAELMLEAGLPAGAVSVVTGDGSTGRALVRHPDVNKITFTGSTSTGQEIARVAAENMTRVSLELGGKSPNVIFADADIEAAILGAVAGGFWDSGEVCSAGSRLYVERPVLDRVLEGLRKTTEAMPIGHGLEPDTAIGPLISARHLGRVAGYVDEGRAEGIEVAFGGETLEREGHFYRPTALLGATPESKVLNEEIFGPVLTVVPFDDTAEVIAAANASTYGLAAGVWTSDIAKAHHFTENVEAGVVWVNTYGVVDPALPWGGLKKSGWGRENGEQALHEFTEAKAVCMQVGSL</sequence>
<name>A0ABP7SM87_9ACTN</name>
<comment type="similarity">
    <text evidence="3">Belongs to the aldehyde dehydrogenase family.</text>
</comment>
<dbReference type="InterPro" id="IPR016160">
    <property type="entry name" value="Ald_DH_CS_CYS"/>
</dbReference>
<dbReference type="Gene3D" id="3.40.605.10">
    <property type="entry name" value="Aldehyde Dehydrogenase, Chain A, domain 1"/>
    <property type="match status" value="1"/>
</dbReference>
<feature type="domain" description="Aldehyde dehydrogenase" evidence="4">
    <location>
        <begin position="7"/>
        <end position="469"/>
    </location>
</feature>
<dbReference type="SUPFAM" id="SSF53720">
    <property type="entry name" value="ALDH-like"/>
    <property type="match status" value="1"/>
</dbReference>
<feature type="active site" evidence="2">
    <location>
        <position position="246"/>
    </location>
</feature>
<dbReference type="Proteomes" id="UP001500456">
    <property type="component" value="Unassembled WGS sequence"/>
</dbReference>
<organism evidence="5 6">
    <name type="scientific">Streptomyces plumbiresistens</name>
    <dbReference type="NCBI Taxonomy" id="511811"/>
    <lineage>
        <taxon>Bacteria</taxon>
        <taxon>Bacillati</taxon>
        <taxon>Actinomycetota</taxon>
        <taxon>Actinomycetes</taxon>
        <taxon>Kitasatosporales</taxon>
        <taxon>Streptomycetaceae</taxon>
        <taxon>Streptomyces</taxon>
    </lineage>
</organism>
<dbReference type="Gene3D" id="3.40.309.10">
    <property type="entry name" value="Aldehyde Dehydrogenase, Chain A, domain 2"/>
    <property type="match status" value="1"/>
</dbReference>